<dbReference type="PANTHER" id="PTHR43537:SF44">
    <property type="entry name" value="GNTR FAMILY REGULATORY PROTEIN"/>
    <property type="match status" value="1"/>
</dbReference>
<keyword evidence="2" id="KW-0238">DNA-binding</keyword>
<dbReference type="PANTHER" id="PTHR43537">
    <property type="entry name" value="TRANSCRIPTIONAL REGULATOR, GNTR FAMILY"/>
    <property type="match status" value="1"/>
</dbReference>
<dbReference type="InterPro" id="IPR011711">
    <property type="entry name" value="GntR_C"/>
</dbReference>
<protein>
    <submittedName>
        <fullName evidence="5">Transcriptional regulator, GntR family</fullName>
    </submittedName>
</protein>
<reference evidence="5 6" key="1">
    <citation type="submission" date="2017-02" db="EMBL/GenBank/DDBJ databases">
        <authorList>
            <person name="Peterson S.W."/>
        </authorList>
    </citation>
    <scope>NUCLEOTIDE SEQUENCE [LARGE SCALE GENOMIC DNA]</scope>
    <source>
        <strain evidence="5 6">USBA 369</strain>
    </source>
</reference>
<dbReference type="GO" id="GO:0003677">
    <property type="term" value="F:DNA binding"/>
    <property type="evidence" value="ECO:0007669"/>
    <property type="project" value="UniProtKB-KW"/>
</dbReference>
<accession>A0A1T4S757</accession>
<keyword evidence="3" id="KW-0804">Transcription</keyword>
<evidence type="ECO:0000256" key="3">
    <source>
        <dbReference type="ARBA" id="ARBA00023163"/>
    </source>
</evidence>
<dbReference type="CDD" id="cd07377">
    <property type="entry name" value="WHTH_GntR"/>
    <property type="match status" value="1"/>
</dbReference>
<dbReference type="Proteomes" id="UP000190135">
    <property type="component" value="Unassembled WGS sequence"/>
</dbReference>
<evidence type="ECO:0000259" key="4">
    <source>
        <dbReference type="PROSITE" id="PS50949"/>
    </source>
</evidence>
<proteinExistence type="predicted"/>
<gene>
    <name evidence="5" type="ORF">SAMN05428963_10961</name>
</gene>
<dbReference type="InterPro" id="IPR036388">
    <property type="entry name" value="WH-like_DNA-bd_sf"/>
</dbReference>
<feature type="domain" description="HTH gntR-type" evidence="4">
    <location>
        <begin position="23"/>
        <end position="91"/>
    </location>
</feature>
<dbReference type="RefSeq" id="WP_207552952.1">
    <property type="nucleotide sequence ID" value="NZ_FUXL01000009.1"/>
</dbReference>
<evidence type="ECO:0000256" key="2">
    <source>
        <dbReference type="ARBA" id="ARBA00023125"/>
    </source>
</evidence>
<name>A0A1T4S757_9HYPH</name>
<dbReference type="Gene3D" id="1.20.120.530">
    <property type="entry name" value="GntR ligand-binding domain-like"/>
    <property type="match status" value="1"/>
</dbReference>
<dbReference type="InterPro" id="IPR036390">
    <property type="entry name" value="WH_DNA-bd_sf"/>
</dbReference>
<dbReference type="AlphaFoldDB" id="A0A1T4S757"/>
<keyword evidence="6" id="KW-1185">Reference proteome</keyword>
<dbReference type="SUPFAM" id="SSF46785">
    <property type="entry name" value="Winged helix' DNA-binding domain"/>
    <property type="match status" value="1"/>
</dbReference>
<organism evidence="5 6">
    <name type="scientific">Consotaella salsifontis</name>
    <dbReference type="NCBI Taxonomy" id="1365950"/>
    <lineage>
        <taxon>Bacteria</taxon>
        <taxon>Pseudomonadati</taxon>
        <taxon>Pseudomonadota</taxon>
        <taxon>Alphaproteobacteria</taxon>
        <taxon>Hyphomicrobiales</taxon>
        <taxon>Aurantimonadaceae</taxon>
        <taxon>Consotaella</taxon>
    </lineage>
</organism>
<dbReference type="GO" id="GO:0003700">
    <property type="term" value="F:DNA-binding transcription factor activity"/>
    <property type="evidence" value="ECO:0007669"/>
    <property type="project" value="InterPro"/>
</dbReference>
<evidence type="ECO:0000313" key="5">
    <source>
        <dbReference type="EMBL" id="SKA24073.1"/>
    </source>
</evidence>
<keyword evidence="1" id="KW-0805">Transcription regulation</keyword>
<dbReference type="PRINTS" id="PR00035">
    <property type="entry name" value="HTHGNTR"/>
</dbReference>
<sequence length="257" mass="28432">MSDPQEPSVVPGLTRPIVFARRGRLAEAVVEHLTMAIVTEVYPAGTSLPTEAVLCEMYKVSRTVIREVSTTLAEKGLIVSQQGRGTIVQDKSHWNLLDSIVLRALFHRDDGISYLDNLIEIRLLLECAMAAKAAARISDDDIERMKSMLGNMEKLRGDPAAYSRADVELHNFIMAVSGNELGRAIINGIQGQALTSREYNGRPTPTDITQTHRAHEAIVAAICRRDSAEAAREMRHHIEISWHHRRTGEKPADAPPA</sequence>
<dbReference type="EMBL" id="FUXL01000009">
    <property type="protein sequence ID" value="SKA24073.1"/>
    <property type="molecule type" value="Genomic_DNA"/>
</dbReference>
<dbReference type="InterPro" id="IPR008920">
    <property type="entry name" value="TF_FadR/GntR_C"/>
</dbReference>
<evidence type="ECO:0000256" key="1">
    <source>
        <dbReference type="ARBA" id="ARBA00023015"/>
    </source>
</evidence>
<dbReference type="Gene3D" id="1.10.10.10">
    <property type="entry name" value="Winged helix-like DNA-binding domain superfamily/Winged helix DNA-binding domain"/>
    <property type="match status" value="1"/>
</dbReference>
<dbReference type="SUPFAM" id="SSF48008">
    <property type="entry name" value="GntR ligand-binding domain-like"/>
    <property type="match status" value="1"/>
</dbReference>
<dbReference type="STRING" id="1365950.SAMN05428963_10961"/>
<dbReference type="InterPro" id="IPR000524">
    <property type="entry name" value="Tscrpt_reg_HTH_GntR"/>
</dbReference>
<dbReference type="Pfam" id="PF00392">
    <property type="entry name" value="GntR"/>
    <property type="match status" value="1"/>
</dbReference>
<evidence type="ECO:0000313" key="6">
    <source>
        <dbReference type="Proteomes" id="UP000190135"/>
    </source>
</evidence>
<dbReference type="Pfam" id="PF07729">
    <property type="entry name" value="FCD"/>
    <property type="match status" value="1"/>
</dbReference>
<dbReference type="SMART" id="SM00345">
    <property type="entry name" value="HTH_GNTR"/>
    <property type="match status" value="1"/>
</dbReference>
<dbReference type="SMART" id="SM00895">
    <property type="entry name" value="FCD"/>
    <property type="match status" value="1"/>
</dbReference>
<dbReference type="PROSITE" id="PS50949">
    <property type="entry name" value="HTH_GNTR"/>
    <property type="match status" value="1"/>
</dbReference>